<evidence type="ECO:0000256" key="5">
    <source>
        <dbReference type="ARBA" id="ARBA00023002"/>
    </source>
</evidence>
<dbReference type="Pfam" id="PF00881">
    <property type="entry name" value="Nitroreductase"/>
    <property type="match status" value="2"/>
</dbReference>
<comment type="similarity">
    <text evidence="2">Belongs to the nitroreductase family.</text>
</comment>
<evidence type="ECO:0000256" key="1">
    <source>
        <dbReference type="ARBA" id="ARBA00001917"/>
    </source>
</evidence>
<gene>
    <name evidence="7" type="ORF">Aru02nite_63630</name>
</gene>
<sequence length="169" mass="17945">MVADLVARPVTRLFTADPVPADDVLRMVDAARWTGSARNRQPWRFVAVSDPSLRRTLSTLGAYAQHLAAAPLVLVLVSADDGRTDTEYDLGRVTQSLTLVAATLGYGSCPATLFPAANVATARAVLGVPDGWVPRHALAIGRPRRGARPTGTRAVPAGRLPTEELLTVL</sequence>
<evidence type="ECO:0000313" key="7">
    <source>
        <dbReference type="EMBL" id="GID15474.1"/>
    </source>
</evidence>
<dbReference type="Gene3D" id="3.40.109.10">
    <property type="entry name" value="NADH Oxidase"/>
    <property type="match status" value="1"/>
</dbReference>
<feature type="domain" description="Nitroreductase" evidence="6">
    <location>
        <begin position="63"/>
        <end position="142"/>
    </location>
</feature>
<accession>A0A8J3JF00</accession>
<feature type="domain" description="Nitroreductase" evidence="6">
    <location>
        <begin position="10"/>
        <end position="57"/>
    </location>
</feature>
<evidence type="ECO:0000313" key="8">
    <source>
        <dbReference type="Proteomes" id="UP000612808"/>
    </source>
</evidence>
<dbReference type="InterPro" id="IPR029479">
    <property type="entry name" value="Nitroreductase"/>
</dbReference>
<evidence type="ECO:0000259" key="6">
    <source>
        <dbReference type="Pfam" id="PF00881"/>
    </source>
</evidence>
<name>A0A8J3JF00_9ACTN</name>
<protein>
    <submittedName>
        <fullName evidence="7">Nitroreductase</fullName>
    </submittedName>
</protein>
<keyword evidence="5" id="KW-0560">Oxidoreductase</keyword>
<dbReference type="CDD" id="cd02062">
    <property type="entry name" value="Nitro_FMN_reductase"/>
    <property type="match status" value="1"/>
</dbReference>
<organism evidence="7 8">
    <name type="scientific">Actinocatenispora rupis</name>
    <dbReference type="NCBI Taxonomy" id="519421"/>
    <lineage>
        <taxon>Bacteria</taxon>
        <taxon>Bacillati</taxon>
        <taxon>Actinomycetota</taxon>
        <taxon>Actinomycetes</taxon>
        <taxon>Micromonosporales</taxon>
        <taxon>Micromonosporaceae</taxon>
        <taxon>Actinocatenispora</taxon>
    </lineage>
</organism>
<proteinExistence type="inferred from homology"/>
<evidence type="ECO:0000256" key="3">
    <source>
        <dbReference type="ARBA" id="ARBA00022630"/>
    </source>
</evidence>
<dbReference type="PANTHER" id="PTHR43673:SF2">
    <property type="entry name" value="NITROREDUCTASE"/>
    <property type="match status" value="1"/>
</dbReference>
<dbReference type="AlphaFoldDB" id="A0A8J3JF00"/>
<keyword evidence="4" id="KW-0288">FMN</keyword>
<dbReference type="Proteomes" id="UP000612808">
    <property type="component" value="Unassembled WGS sequence"/>
</dbReference>
<dbReference type="SUPFAM" id="SSF55469">
    <property type="entry name" value="FMN-dependent nitroreductase-like"/>
    <property type="match status" value="1"/>
</dbReference>
<comment type="cofactor">
    <cofactor evidence="1">
        <name>FMN</name>
        <dbReference type="ChEBI" id="CHEBI:58210"/>
    </cofactor>
</comment>
<keyword evidence="8" id="KW-1185">Reference proteome</keyword>
<dbReference type="EMBL" id="BOMB01000043">
    <property type="protein sequence ID" value="GID15474.1"/>
    <property type="molecule type" value="Genomic_DNA"/>
</dbReference>
<reference evidence="7" key="1">
    <citation type="submission" date="2021-01" db="EMBL/GenBank/DDBJ databases">
        <title>Whole genome shotgun sequence of Actinocatenispora rupis NBRC 107355.</title>
        <authorList>
            <person name="Komaki H."/>
            <person name="Tamura T."/>
        </authorList>
    </citation>
    <scope>NUCLEOTIDE SEQUENCE</scope>
    <source>
        <strain evidence="7">NBRC 107355</strain>
    </source>
</reference>
<evidence type="ECO:0000256" key="2">
    <source>
        <dbReference type="ARBA" id="ARBA00007118"/>
    </source>
</evidence>
<comment type="caution">
    <text evidence="7">The sequence shown here is derived from an EMBL/GenBank/DDBJ whole genome shotgun (WGS) entry which is preliminary data.</text>
</comment>
<dbReference type="InterPro" id="IPR000415">
    <property type="entry name" value="Nitroreductase-like"/>
</dbReference>
<dbReference type="PANTHER" id="PTHR43673">
    <property type="entry name" value="NAD(P)H NITROREDUCTASE YDGI-RELATED"/>
    <property type="match status" value="1"/>
</dbReference>
<evidence type="ECO:0000256" key="4">
    <source>
        <dbReference type="ARBA" id="ARBA00022643"/>
    </source>
</evidence>
<dbReference type="GO" id="GO:0016491">
    <property type="term" value="F:oxidoreductase activity"/>
    <property type="evidence" value="ECO:0007669"/>
    <property type="project" value="UniProtKB-KW"/>
</dbReference>
<keyword evidence="3" id="KW-0285">Flavoprotein</keyword>